<keyword evidence="8" id="KW-1185">Reference proteome</keyword>
<comment type="subcellular location">
    <subcellularLocation>
        <location evidence="1">Membrane</location>
        <topology evidence="1">Multi-pass membrane protein</topology>
    </subcellularLocation>
</comment>
<dbReference type="EnsemblPlants" id="PGSC0003DMT400045175">
    <property type="protein sequence ID" value="PGSC0003DMT400045175"/>
    <property type="gene ID" value="PGSC0003DMG400017524"/>
</dbReference>
<dbReference type="GO" id="GO:0016020">
    <property type="term" value="C:membrane"/>
    <property type="evidence" value="ECO:0007669"/>
    <property type="project" value="UniProtKB-SubCell"/>
</dbReference>
<dbReference type="Gene3D" id="1.20.1560.10">
    <property type="entry name" value="ABC transporter type 1, transmembrane domain"/>
    <property type="match status" value="1"/>
</dbReference>
<protein>
    <submittedName>
        <fullName evidence="7">p-glycoprotein</fullName>
    </submittedName>
</protein>
<proteinExistence type="predicted"/>
<name>M1BH79_SOLTU</name>
<evidence type="ECO:0000256" key="6">
    <source>
        <dbReference type="SAM" id="Phobius"/>
    </source>
</evidence>
<evidence type="ECO:0000256" key="1">
    <source>
        <dbReference type="ARBA" id="ARBA00004141"/>
    </source>
</evidence>
<gene>
    <name evidence="7" type="primary">LOC102601060</name>
</gene>
<evidence type="ECO:0000256" key="4">
    <source>
        <dbReference type="ARBA" id="ARBA00023136"/>
    </source>
</evidence>
<feature type="transmembrane region" description="Helical" evidence="6">
    <location>
        <begin position="104"/>
        <end position="126"/>
    </location>
</feature>
<dbReference type="OrthoDB" id="6500128at2759"/>
<keyword evidence="3 6" id="KW-1133">Transmembrane helix</keyword>
<evidence type="ECO:0000313" key="8">
    <source>
        <dbReference type="Proteomes" id="UP000011115"/>
    </source>
</evidence>
<dbReference type="HOGENOM" id="CLU_1941832_0_0_1"/>
<dbReference type="Gramene" id="PGSC0003DMT400045175">
    <property type="protein sequence ID" value="PGSC0003DMT400045175"/>
    <property type="gene ID" value="PGSC0003DMG400017524"/>
</dbReference>
<dbReference type="SUPFAM" id="SSF90123">
    <property type="entry name" value="ABC transporter transmembrane region"/>
    <property type="match status" value="1"/>
</dbReference>
<organism evidence="7 8">
    <name type="scientific">Solanum tuberosum</name>
    <name type="common">Potato</name>
    <dbReference type="NCBI Taxonomy" id="4113"/>
    <lineage>
        <taxon>Eukaryota</taxon>
        <taxon>Viridiplantae</taxon>
        <taxon>Streptophyta</taxon>
        <taxon>Embryophyta</taxon>
        <taxon>Tracheophyta</taxon>
        <taxon>Spermatophyta</taxon>
        <taxon>Magnoliopsida</taxon>
        <taxon>eudicotyledons</taxon>
        <taxon>Gunneridae</taxon>
        <taxon>Pentapetalae</taxon>
        <taxon>asterids</taxon>
        <taxon>lamiids</taxon>
        <taxon>Solanales</taxon>
        <taxon>Solanaceae</taxon>
        <taxon>Solanoideae</taxon>
        <taxon>Solaneae</taxon>
        <taxon>Solanum</taxon>
    </lineage>
</organism>
<dbReference type="GO" id="GO:0005524">
    <property type="term" value="F:ATP binding"/>
    <property type="evidence" value="ECO:0007669"/>
    <property type="project" value="InterPro"/>
</dbReference>
<dbReference type="ExpressionAtlas" id="M1BH79">
    <property type="expression patterns" value="baseline"/>
</dbReference>
<dbReference type="PANTHER" id="PTHR24222">
    <property type="entry name" value="ABC TRANSPORTER B FAMILY"/>
    <property type="match status" value="1"/>
</dbReference>
<evidence type="ECO:0000256" key="3">
    <source>
        <dbReference type="ARBA" id="ARBA00022989"/>
    </source>
</evidence>
<feature type="transmembrane region" description="Helical" evidence="6">
    <location>
        <begin position="52"/>
        <end position="76"/>
    </location>
</feature>
<dbReference type="InterPro" id="IPR039421">
    <property type="entry name" value="Type_1_exporter"/>
</dbReference>
<feature type="compositionally biased region" description="Polar residues" evidence="5">
    <location>
        <begin position="1"/>
        <end position="17"/>
    </location>
</feature>
<evidence type="ECO:0000256" key="5">
    <source>
        <dbReference type="SAM" id="MobiDB-lite"/>
    </source>
</evidence>
<sequence length="130" mass="14542">MSQQESHALSVDSSNISKMKQKNNNNGEEERKKIHQKVSLLKLFSFADSYDYLLMILGSIGACLHGASVPVFFIFFGKMINIAGLAYLFPAQTSHKVAKYSLDFVYLSVVILFSSWIGLSLLPNYVARTL</sequence>
<keyword evidence="4 6" id="KW-0472">Membrane</keyword>
<feature type="region of interest" description="Disordered" evidence="5">
    <location>
        <begin position="1"/>
        <end position="31"/>
    </location>
</feature>
<reference evidence="7" key="2">
    <citation type="submission" date="2015-06" db="UniProtKB">
        <authorList>
            <consortium name="EnsemblPlants"/>
        </authorList>
    </citation>
    <scope>IDENTIFICATION</scope>
    <source>
        <strain evidence="7">DM1-3 516 R44</strain>
    </source>
</reference>
<reference evidence="8" key="1">
    <citation type="journal article" date="2011" name="Nature">
        <title>Genome sequence and analysis of the tuber crop potato.</title>
        <authorList>
            <consortium name="The Potato Genome Sequencing Consortium"/>
        </authorList>
    </citation>
    <scope>NUCLEOTIDE SEQUENCE [LARGE SCALE GENOMIC DNA]</scope>
    <source>
        <strain evidence="8">cv. DM1-3 516 R44</strain>
    </source>
</reference>
<accession>M1BH79</accession>
<evidence type="ECO:0000313" key="7">
    <source>
        <dbReference type="EnsemblPlants" id="PGSC0003DMT400045175"/>
    </source>
</evidence>
<keyword evidence="2 6" id="KW-0812">Transmembrane</keyword>
<dbReference type="PANTHER" id="PTHR24222:SF62">
    <property type="entry name" value="ABC TRANSPORTER B FAMILY MEMBER 2"/>
    <property type="match status" value="1"/>
</dbReference>
<dbReference type="AlphaFoldDB" id="M1BH79"/>
<evidence type="ECO:0000256" key="2">
    <source>
        <dbReference type="ARBA" id="ARBA00022692"/>
    </source>
</evidence>
<dbReference type="Proteomes" id="UP000011115">
    <property type="component" value="Unassembled WGS sequence"/>
</dbReference>
<dbReference type="InterPro" id="IPR036640">
    <property type="entry name" value="ABC1_TM_sf"/>
</dbReference>